<gene>
    <name evidence="1" type="ORF">DO97_05860</name>
</gene>
<proteinExistence type="predicted"/>
<sequence length="97" mass="11439">MPDTDINRKFAESKARVIEDDILKERFDYTLEKYTGKAPPQLTVVQTIRPSLSIQELWQRFYTSKKSELKAKTQEKYENFTPLFEKLGDRTFDDISA</sequence>
<keyword evidence="2" id="KW-1185">Reference proteome</keyword>
<dbReference type="Proteomes" id="UP000030170">
    <property type="component" value="Unassembled WGS sequence"/>
</dbReference>
<protein>
    <submittedName>
        <fullName evidence="1">Uncharacterized protein</fullName>
    </submittedName>
</protein>
<dbReference type="EMBL" id="JJML01000002">
    <property type="protein sequence ID" value="KGF73885.1"/>
    <property type="molecule type" value="Genomic_DNA"/>
</dbReference>
<evidence type="ECO:0000313" key="1">
    <source>
        <dbReference type="EMBL" id="KGF73885.1"/>
    </source>
</evidence>
<comment type="caution">
    <text evidence="1">The sequence shown here is derived from an EMBL/GenBank/DDBJ whole genome shotgun (WGS) entry which is preliminary data.</text>
</comment>
<accession>A0A098TNI0</accession>
<reference evidence="1 2" key="1">
    <citation type="journal article" date="2014" name="Mol. Ecol.">
        <title>Evolution of Synechococcus.</title>
        <authorList>
            <person name="Dvorak P."/>
            <person name="Casamatta D."/>
            <person name="Hasler P."/>
            <person name="Poulickova A."/>
            <person name="Ondrej V."/>
            <person name="Sanges R."/>
        </authorList>
    </citation>
    <scope>NUCLEOTIDE SEQUENCE [LARGE SCALE GENOMIC DNA]</scope>
    <source>
        <strain evidence="1 2">CAUP A 1101</strain>
    </source>
</reference>
<dbReference type="AlphaFoldDB" id="A0A098TNI0"/>
<name>A0A098TNI0_9CYAN</name>
<dbReference type="STRING" id="1497020.DO97_05860"/>
<evidence type="ECO:0000313" key="2">
    <source>
        <dbReference type="Proteomes" id="UP000030170"/>
    </source>
</evidence>
<organism evidence="1 2">
    <name type="scientific">Neosynechococcus sphagnicola sy1</name>
    <dbReference type="NCBI Taxonomy" id="1497020"/>
    <lineage>
        <taxon>Bacteria</taxon>
        <taxon>Bacillati</taxon>
        <taxon>Cyanobacteriota</taxon>
        <taxon>Cyanophyceae</taxon>
        <taxon>Neosynechococcales</taxon>
        <taxon>Neosynechococcaceae</taxon>
        <taxon>Neosynechococcus</taxon>
    </lineage>
</organism>